<reference evidence="1" key="2">
    <citation type="submission" date="2021-01" db="EMBL/GenBank/DDBJ databases">
        <authorList>
            <person name="Schikora-Tamarit M.A."/>
        </authorList>
    </citation>
    <scope>NUCLEOTIDE SEQUENCE</scope>
    <source>
        <strain evidence="1">CBS2887</strain>
    </source>
</reference>
<sequence length="120" mass="13611">MVEYYGQGRVNKLIQTCRFGKCYWNSLNFSLSWVENLDVQIDKFGKNIKEIVQKNIALLYQALQLIVIGSGTSGCLLDSELVDLIVGNALQLGDIQVEQRNGRTKYIKVPRRTDNWGTIA</sequence>
<proteinExistence type="predicted"/>
<organism evidence="1 2">
    <name type="scientific">Wickerhamomyces pijperi</name>
    <name type="common">Yeast</name>
    <name type="synonym">Pichia pijperi</name>
    <dbReference type="NCBI Taxonomy" id="599730"/>
    <lineage>
        <taxon>Eukaryota</taxon>
        <taxon>Fungi</taxon>
        <taxon>Dikarya</taxon>
        <taxon>Ascomycota</taxon>
        <taxon>Saccharomycotina</taxon>
        <taxon>Saccharomycetes</taxon>
        <taxon>Phaffomycetales</taxon>
        <taxon>Wickerhamomycetaceae</taxon>
        <taxon>Wickerhamomyces</taxon>
    </lineage>
</organism>
<dbReference type="EMBL" id="JAEUBG010004995">
    <property type="protein sequence ID" value="KAH3679238.1"/>
    <property type="molecule type" value="Genomic_DNA"/>
</dbReference>
<dbReference type="AlphaFoldDB" id="A0A9P8PVT9"/>
<gene>
    <name evidence="1" type="ORF">WICPIJ_008672</name>
</gene>
<reference evidence="1" key="1">
    <citation type="journal article" date="2021" name="Open Biol.">
        <title>Shared evolutionary footprints suggest mitochondrial oxidative damage underlies multiple complex I losses in fungi.</title>
        <authorList>
            <person name="Schikora-Tamarit M.A."/>
            <person name="Marcet-Houben M."/>
            <person name="Nosek J."/>
            <person name="Gabaldon T."/>
        </authorList>
    </citation>
    <scope>NUCLEOTIDE SEQUENCE</scope>
    <source>
        <strain evidence="1">CBS2887</strain>
    </source>
</reference>
<accession>A0A9P8PVT9</accession>
<evidence type="ECO:0000313" key="1">
    <source>
        <dbReference type="EMBL" id="KAH3679238.1"/>
    </source>
</evidence>
<comment type="caution">
    <text evidence="1">The sequence shown here is derived from an EMBL/GenBank/DDBJ whole genome shotgun (WGS) entry which is preliminary data.</text>
</comment>
<protein>
    <submittedName>
        <fullName evidence="1">Uncharacterized protein</fullName>
    </submittedName>
</protein>
<dbReference type="Proteomes" id="UP000774326">
    <property type="component" value="Unassembled WGS sequence"/>
</dbReference>
<keyword evidence="2" id="KW-1185">Reference proteome</keyword>
<name>A0A9P8PVT9_WICPI</name>
<evidence type="ECO:0000313" key="2">
    <source>
        <dbReference type="Proteomes" id="UP000774326"/>
    </source>
</evidence>